<reference evidence="1 2" key="1">
    <citation type="submission" date="2024-03" db="EMBL/GenBank/DDBJ databases">
        <title>Mouse gut bacterial collection (mGBC) of GemPharmatech.</title>
        <authorList>
            <person name="He Y."/>
            <person name="Dong L."/>
            <person name="Wu D."/>
            <person name="Gao X."/>
            <person name="Lin Z."/>
        </authorList>
    </citation>
    <scope>NUCLEOTIDE SEQUENCE [LARGE SCALE GENOMIC DNA]</scope>
    <source>
        <strain evidence="1 2">15-30</strain>
    </source>
</reference>
<protein>
    <submittedName>
        <fullName evidence="1">Uncharacterized protein</fullName>
    </submittedName>
</protein>
<proteinExistence type="predicted"/>
<sequence>MVTVAEQREQANKLLKNLIELDVDSAFCAETLMIFFKLERPEIADVLIKHEVYPYYLTKNGNFISILVVSNRPEEYAEDLRLSQSGIVYAYVYNLSQPNFSEFGMIKVDNHLRRIA</sequence>
<dbReference type="Proteomes" id="UP001565236">
    <property type="component" value="Unassembled WGS sequence"/>
</dbReference>
<evidence type="ECO:0000313" key="2">
    <source>
        <dbReference type="Proteomes" id="UP001565236"/>
    </source>
</evidence>
<organism evidence="1 2">
    <name type="scientific">Ligilactobacillus faecis</name>
    <dbReference type="NCBI Taxonomy" id="762833"/>
    <lineage>
        <taxon>Bacteria</taxon>
        <taxon>Bacillati</taxon>
        <taxon>Bacillota</taxon>
        <taxon>Bacilli</taxon>
        <taxon>Lactobacillales</taxon>
        <taxon>Lactobacillaceae</taxon>
        <taxon>Ligilactobacillus</taxon>
    </lineage>
</organism>
<evidence type="ECO:0000313" key="1">
    <source>
        <dbReference type="EMBL" id="MEY8661406.1"/>
    </source>
</evidence>
<comment type="caution">
    <text evidence="1">The sequence shown here is derived from an EMBL/GenBank/DDBJ whole genome shotgun (WGS) entry which is preliminary data.</text>
</comment>
<dbReference type="EMBL" id="JBCLUF010000002">
    <property type="protein sequence ID" value="MEY8661406.1"/>
    <property type="molecule type" value="Genomic_DNA"/>
</dbReference>
<name>A0ABV4DLP6_9LACO</name>
<dbReference type="RefSeq" id="WP_369939947.1">
    <property type="nucleotide sequence ID" value="NZ_JBCLUF010000002.1"/>
</dbReference>
<gene>
    <name evidence="1" type="ORF">AALT52_00650</name>
</gene>
<keyword evidence="2" id="KW-1185">Reference proteome</keyword>
<accession>A0ABV4DLP6</accession>